<organism evidence="1 2">
    <name type="scientific">[Clostridium] leptum DSM 753</name>
    <dbReference type="NCBI Taxonomy" id="428125"/>
    <lineage>
        <taxon>Bacteria</taxon>
        <taxon>Bacillati</taxon>
        <taxon>Bacillota</taxon>
        <taxon>Clostridia</taxon>
        <taxon>Eubacteriales</taxon>
        <taxon>Oscillospiraceae</taxon>
        <taxon>Oscillospiraceae incertae sedis</taxon>
    </lineage>
</organism>
<comment type="caution">
    <text evidence="1">The sequence shown here is derived from an EMBL/GenBank/DDBJ whole genome shotgun (WGS) entry which is preliminary data.</text>
</comment>
<reference evidence="1 2" key="2">
    <citation type="submission" date="2007-08" db="EMBL/GenBank/DDBJ databases">
        <authorList>
            <person name="Fulton L."/>
            <person name="Clifton S."/>
            <person name="Fulton B."/>
            <person name="Xu J."/>
            <person name="Minx P."/>
            <person name="Pepin K.H."/>
            <person name="Johnson M."/>
            <person name="Thiruvilangam P."/>
            <person name="Bhonagiri V."/>
            <person name="Nash W.E."/>
            <person name="Wang C."/>
            <person name="Mardis E.R."/>
            <person name="Wilson R.K."/>
        </authorList>
    </citation>
    <scope>NUCLEOTIDE SEQUENCE [LARGE SCALE GENOMIC DNA]</scope>
    <source>
        <strain evidence="1 2">DSM 753</strain>
    </source>
</reference>
<name>A7VRN6_9FIRM</name>
<evidence type="ECO:0000313" key="2">
    <source>
        <dbReference type="Proteomes" id="UP000003490"/>
    </source>
</evidence>
<gene>
    <name evidence="1" type="ORF">CLOLEP_01220</name>
</gene>
<dbReference type="AlphaFoldDB" id="A7VRN6"/>
<accession>A7VRN6</accession>
<sequence>MIFRPLFAETEGNNYLKISCLYYRGTAGQGGNGLSASIRKSR</sequence>
<dbReference type="EMBL" id="ABCB02000017">
    <property type="protein sequence ID" value="EDO61716.1"/>
    <property type="molecule type" value="Genomic_DNA"/>
</dbReference>
<evidence type="ECO:0000313" key="1">
    <source>
        <dbReference type="EMBL" id="EDO61716.1"/>
    </source>
</evidence>
<proteinExistence type="predicted"/>
<dbReference type="HOGENOM" id="CLU_3249545_0_0_9"/>
<protein>
    <submittedName>
        <fullName evidence="1">Uncharacterized protein</fullName>
    </submittedName>
</protein>
<reference evidence="1 2" key="1">
    <citation type="submission" date="2007-08" db="EMBL/GenBank/DDBJ databases">
        <title>Draft genome sequence of Clostridium leptum (DSM 753).</title>
        <authorList>
            <person name="Sudarsanam P."/>
            <person name="Ley R."/>
            <person name="Guruge J."/>
            <person name="Turnbaugh P.J."/>
            <person name="Mahowald M."/>
            <person name="Liep D."/>
            <person name="Gordon J."/>
        </authorList>
    </citation>
    <scope>NUCLEOTIDE SEQUENCE [LARGE SCALE GENOMIC DNA]</scope>
    <source>
        <strain evidence="1 2">DSM 753</strain>
    </source>
</reference>
<dbReference type="Proteomes" id="UP000003490">
    <property type="component" value="Unassembled WGS sequence"/>
</dbReference>